<proteinExistence type="predicted"/>
<keyword evidence="2" id="KW-1185">Reference proteome</keyword>
<comment type="caution">
    <text evidence="1">The sequence shown here is derived from an EMBL/GenBank/DDBJ whole genome shotgun (WGS) entry which is preliminary data.</text>
</comment>
<evidence type="ECO:0000313" key="2">
    <source>
        <dbReference type="Proteomes" id="UP000265520"/>
    </source>
</evidence>
<dbReference type="InterPro" id="IPR036691">
    <property type="entry name" value="Endo/exonu/phosph_ase_sf"/>
</dbReference>
<keyword evidence="1" id="KW-0540">Nuclease</keyword>
<evidence type="ECO:0000313" key="1">
    <source>
        <dbReference type="EMBL" id="MCI47077.1"/>
    </source>
</evidence>
<keyword evidence="1" id="KW-0269">Exonuclease</keyword>
<dbReference type="Proteomes" id="UP000265520">
    <property type="component" value="Unassembled WGS sequence"/>
</dbReference>
<dbReference type="AlphaFoldDB" id="A0A392SF89"/>
<dbReference type="SUPFAM" id="SSF56219">
    <property type="entry name" value="DNase I-like"/>
    <property type="match status" value="1"/>
</dbReference>
<feature type="non-terminal residue" evidence="1">
    <location>
        <position position="77"/>
    </location>
</feature>
<protein>
    <submittedName>
        <fullName evidence="1">Endonuclease/exonuclease/phosphatase family protein</fullName>
    </submittedName>
</protein>
<organism evidence="1 2">
    <name type="scientific">Trifolium medium</name>
    <dbReference type="NCBI Taxonomy" id="97028"/>
    <lineage>
        <taxon>Eukaryota</taxon>
        <taxon>Viridiplantae</taxon>
        <taxon>Streptophyta</taxon>
        <taxon>Embryophyta</taxon>
        <taxon>Tracheophyta</taxon>
        <taxon>Spermatophyta</taxon>
        <taxon>Magnoliopsida</taxon>
        <taxon>eudicotyledons</taxon>
        <taxon>Gunneridae</taxon>
        <taxon>Pentapetalae</taxon>
        <taxon>rosids</taxon>
        <taxon>fabids</taxon>
        <taxon>Fabales</taxon>
        <taxon>Fabaceae</taxon>
        <taxon>Papilionoideae</taxon>
        <taxon>50 kb inversion clade</taxon>
        <taxon>NPAAA clade</taxon>
        <taxon>Hologalegina</taxon>
        <taxon>IRL clade</taxon>
        <taxon>Trifolieae</taxon>
        <taxon>Trifolium</taxon>
    </lineage>
</organism>
<reference evidence="1 2" key="1">
    <citation type="journal article" date="2018" name="Front. Plant Sci.">
        <title>Red Clover (Trifolium pratense) and Zigzag Clover (T. medium) - A Picture of Genomic Similarities and Differences.</title>
        <authorList>
            <person name="Dluhosova J."/>
            <person name="Istvanek J."/>
            <person name="Nedelnik J."/>
            <person name="Repkova J."/>
        </authorList>
    </citation>
    <scope>NUCLEOTIDE SEQUENCE [LARGE SCALE GENOMIC DNA]</scope>
    <source>
        <strain evidence="2">cv. 10/8</strain>
        <tissue evidence="1">Leaf</tissue>
    </source>
</reference>
<keyword evidence="1" id="KW-0255">Endonuclease</keyword>
<accession>A0A392SF89</accession>
<dbReference type="GO" id="GO:0004519">
    <property type="term" value="F:endonuclease activity"/>
    <property type="evidence" value="ECO:0007669"/>
    <property type="project" value="UniProtKB-KW"/>
</dbReference>
<keyword evidence="1" id="KW-0378">Hydrolase</keyword>
<dbReference type="GO" id="GO:0004527">
    <property type="term" value="F:exonuclease activity"/>
    <property type="evidence" value="ECO:0007669"/>
    <property type="project" value="UniProtKB-KW"/>
</dbReference>
<dbReference type="EMBL" id="LXQA010366968">
    <property type="protein sequence ID" value="MCI47077.1"/>
    <property type="molecule type" value="Genomic_DNA"/>
</dbReference>
<dbReference type="Gene3D" id="3.60.10.10">
    <property type="entry name" value="Endonuclease/exonuclease/phosphatase"/>
    <property type="match status" value="1"/>
</dbReference>
<sequence length="77" mass="8859">MLSERLHQLRGRNVCICGDFNAVRSYDKRRSVSQGSRSHDQISFNQFIVDNDLVDLSLCGRSFTWYKGDGLSMSRLD</sequence>
<name>A0A392SF89_9FABA</name>